<evidence type="ECO:0000256" key="1">
    <source>
        <dbReference type="SAM" id="Phobius"/>
    </source>
</evidence>
<comment type="caution">
    <text evidence="2">The sequence shown here is derived from an EMBL/GenBank/DDBJ whole genome shotgun (WGS) entry which is preliminary data.</text>
</comment>
<dbReference type="Proteomes" id="UP000228900">
    <property type="component" value="Unassembled WGS sequence"/>
</dbReference>
<accession>A0A2M6WRB9</accession>
<evidence type="ECO:0000313" key="3">
    <source>
        <dbReference type="Proteomes" id="UP000228900"/>
    </source>
</evidence>
<reference evidence="3" key="1">
    <citation type="submission" date="2017-09" db="EMBL/GenBank/DDBJ databases">
        <title>Depth-based differentiation of microbial function through sediment-hosted aquifers and enrichment of novel symbionts in the deep terrestrial subsurface.</title>
        <authorList>
            <person name="Probst A.J."/>
            <person name="Ladd B."/>
            <person name="Jarett J.K."/>
            <person name="Geller-Mcgrath D.E."/>
            <person name="Sieber C.M.K."/>
            <person name="Emerson J.B."/>
            <person name="Anantharaman K."/>
            <person name="Thomas B.C."/>
            <person name="Malmstrom R."/>
            <person name="Stieglmeier M."/>
            <person name="Klingl A."/>
            <person name="Woyke T."/>
            <person name="Ryan C.M."/>
            <person name="Banfield J.F."/>
        </authorList>
    </citation>
    <scope>NUCLEOTIDE SEQUENCE [LARGE SCALE GENOMIC DNA]</scope>
</reference>
<gene>
    <name evidence="2" type="ORF">COT98_00250</name>
</gene>
<keyword evidence="1" id="KW-0812">Transmembrane</keyword>
<sequence length="859" mass="96348">MGIKKHQLKINVIDDGRLVPEQSSFVVNLKTDAAPVVEVENSIPESAPVADKTAGFLAKPKIKRELFNFHHEKMKQMLFYPLYRLIYYSLVFVKRQFRGINLPRPQFNYLKNKLNKIKSLRITFPRFKFKPRAKSPESSATLDMIRWALPQVVIEPSEPAVKVKKWRAISSFVLILLLIIIPFKVLTYYQILNLTSWQESLIGRSQSGVERMIMASESAGSFNLAGASQNFSQAGIDFVKAQEQLKEIDELVFALASLSGDEKMKLAAQSKKLLAAGETSARLGSNLTLAVDSLVGSGQMNEPIGPRLQNFILYGRSAISDTKELNQILETIRIEALPVDYQAKFTDLKSKSLVLEKGLSTFVFLAVGLDDFLGANKDKRYLLVFQNNNELRASGGFVGSYALIDLKEGKIKNIEVPGGGSYDTSGGLRVLMAAPQPLWLVNPLWHFWDANWWSDWELSAKNLMWFLEKSDGPSVDGVITFTPTVIERLLTVTGPIDLKEKYGVVITTDNFWEVTQGIIEKTGNPKTYASSSDLGQKLSPVVKDNETLLATKDQNKPKAIIGDLMDEILRILPTKLDKQNLLGLLKIADSSLSEKQMMFYFTDPKLEQKMISNSWAGKIKSAPNDYLSVVNTNIAGGKSDRMVGESINHQIEIRADGSIVDNLIIIRAHQGLRNEPFTGVRNVDWMRIYVPLGSELLESSGWSAPDAKYFESPDPSWVQNETLSKTEGQATVEPISGTKIYTESGKTVFANWSMVDPGKSTIVTLRYRLPFKLKLQEPKTDLIARINRLFKQEPTVYDYSLLVQKQPGAKASAYLSSLSYSNFGQIFWKYPDNLGIIANGWKLQESLTSDKYYKILIKP</sequence>
<evidence type="ECO:0008006" key="4">
    <source>
        <dbReference type="Google" id="ProtNLM"/>
    </source>
</evidence>
<name>A0A2M6WRB9_9BACT</name>
<keyword evidence="1" id="KW-1133">Transmembrane helix</keyword>
<organism evidence="2 3">
    <name type="scientific">Candidatus Falkowbacteria bacterium CG10_big_fil_rev_8_21_14_0_10_39_9</name>
    <dbReference type="NCBI Taxonomy" id="1974566"/>
    <lineage>
        <taxon>Bacteria</taxon>
        <taxon>Candidatus Falkowiibacteriota</taxon>
    </lineage>
</organism>
<evidence type="ECO:0000313" key="2">
    <source>
        <dbReference type="EMBL" id="PIT95335.1"/>
    </source>
</evidence>
<feature type="transmembrane region" description="Helical" evidence="1">
    <location>
        <begin position="172"/>
        <end position="191"/>
    </location>
</feature>
<dbReference type="AlphaFoldDB" id="A0A2M6WRB9"/>
<dbReference type="InterPro" id="IPR025101">
    <property type="entry name" value="DUF4012"/>
</dbReference>
<keyword evidence="1" id="KW-0472">Membrane</keyword>
<proteinExistence type="predicted"/>
<protein>
    <recommendedName>
        <fullName evidence="4">DUF4012 domain-containing protein</fullName>
    </recommendedName>
</protein>
<dbReference type="EMBL" id="PFAQ01000006">
    <property type="protein sequence ID" value="PIT95335.1"/>
    <property type="molecule type" value="Genomic_DNA"/>
</dbReference>
<dbReference type="Pfam" id="PF13196">
    <property type="entry name" value="DUF4012"/>
    <property type="match status" value="1"/>
</dbReference>